<dbReference type="GO" id="GO:0006811">
    <property type="term" value="P:monoatomic ion transport"/>
    <property type="evidence" value="ECO:0007669"/>
    <property type="project" value="UniProtKB-KW"/>
</dbReference>
<evidence type="ECO:0000256" key="5">
    <source>
        <dbReference type="ARBA" id="ARBA00022692"/>
    </source>
</evidence>
<dbReference type="PIRSF" id="PIRSF006603">
    <property type="entry name" value="DinF"/>
    <property type="match status" value="1"/>
</dbReference>
<feature type="transmembrane region" description="Helical" evidence="10">
    <location>
        <begin position="210"/>
        <end position="229"/>
    </location>
</feature>
<dbReference type="STRING" id="1073996.SAMN05444271_13417"/>
<feature type="transmembrane region" description="Helical" evidence="10">
    <location>
        <begin position="143"/>
        <end position="163"/>
    </location>
</feature>
<dbReference type="GO" id="GO:0042910">
    <property type="term" value="F:xenobiotic transmembrane transporter activity"/>
    <property type="evidence" value="ECO:0007669"/>
    <property type="project" value="InterPro"/>
</dbReference>
<evidence type="ECO:0000313" key="11">
    <source>
        <dbReference type="EMBL" id="SEJ24021.1"/>
    </source>
</evidence>
<keyword evidence="5 10" id="KW-0812">Transmembrane</keyword>
<keyword evidence="4" id="KW-1003">Cell membrane</keyword>
<evidence type="ECO:0000256" key="1">
    <source>
        <dbReference type="ARBA" id="ARBA00004651"/>
    </source>
</evidence>
<feature type="transmembrane region" description="Helical" evidence="10">
    <location>
        <begin position="52"/>
        <end position="74"/>
    </location>
</feature>
<accession>A0A1H6X4D7</accession>
<dbReference type="RefSeq" id="WP_089673598.1">
    <property type="nucleotide sequence ID" value="NZ_CP024845.1"/>
</dbReference>
<dbReference type="InterPro" id="IPR050222">
    <property type="entry name" value="MATE_MdtK"/>
</dbReference>
<feature type="transmembrane region" description="Helical" evidence="10">
    <location>
        <begin position="434"/>
        <end position="455"/>
    </location>
</feature>
<feature type="transmembrane region" description="Helical" evidence="10">
    <location>
        <begin position="406"/>
        <end position="428"/>
    </location>
</feature>
<sequence>MIDLLGRLLGFVAALFERAGIIERSRLRETVDLAWPRVITGFAIMSKQTADLAMVGVVLGAPAVAGLAFAGAYWSVGKFVAIGVAGGTVSLVSQNYGSDEASRAALVVKQSIWIALGLSVPIVVGYVVFAPSLIGLLSGNEAAIGHGTTYLVVVAPALVFEFLNMIASRTYAGVSDTLTPMIVRAGGAIMNILLSGVLIFGFGFGVMGAALGTAVSTGLVTLVFSWGMFGRTYFGTGASPVALSMGGPQFDVGLMRQLVTVSTPLVARRLSEGLVVFPLLGIADSFGADAVAALEVGRRVRNLANSVTWGFSIAASTLVGQRLGRGEETEAGAFGREIIALSLVIYLFVAAGVAGLAEPIATVFVDDPAAVALTTSFVLVAAVSVIPLGVGGSATGVLRGAGDTRIPFYASLIGLYLCALPTAYLGLLTPLGVSALYIALVVETTVPAGISLWRFRTDRWKAVSRAYRPAAVDD</sequence>
<keyword evidence="7" id="KW-0406">Ion transport</keyword>
<evidence type="ECO:0000256" key="8">
    <source>
        <dbReference type="ARBA" id="ARBA00023136"/>
    </source>
</evidence>
<comment type="subcellular location">
    <subcellularLocation>
        <location evidence="1">Cell membrane</location>
        <topology evidence="1">Multi-pass membrane protein</topology>
    </subcellularLocation>
</comment>
<dbReference type="GO" id="GO:0005886">
    <property type="term" value="C:plasma membrane"/>
    <property type="evidence" value="ECO:0007669"/>
    <property type="project" value="UniProtKB-SubCell"/>
</dbReference>
<proteinExistence type="predicted"/>
<dbReference type="Pfam" id="PF01554">
    <property type="entry name" value="MatE"/>
    <property type="match status" value="2"/>
</dbReference>
<dbReference type="GeneID" id="35001294"/>
<evidence type="ECO:0000313" key="12">
    <source>
        <dbReference type="Proteomes" id="UP000198888"/>
    </source>
</evidence>
<dbReference type="InterPro" id="IPR048279">
    <property type="entry name" value="MdtK-like"/>
</dbReference>
<protein>
    <recommendedName>
        <fullName evidence="9">Multidrug-efflux transporter</fullName>
    </recommendedName>
</protein>
<dbReference type="PANTHER" id="PTHR43298:SF2">
    <property type="entry name" value="FMN_FAD EXPORTER YEEO-RELATED"/>
    <property type="match status" value="1"/>
</dbReference>
<organism evidence="11 12">
    <name type="scientific">Halohasta litchfieldiae</name>
    <dbReference type="NCBI Taxonomy" id="1073996"/>
    <lineage>
        <taxon>Archaea</taxon>
        <taxon>Methanobacteriati</taxon>
        <taxon>Methanobacteriota</taxon>
        <taxon>Stenosarchaea group</taxon>
        <taxon>Halobacteria</taxon>
        <taxon>Halobacteriales</taxon>
        <taxon>Haloferacaceae</taxon>
        <taxon>Halohasta</taxon>
    </lineage>
</organism>
<keyword evidence="12" id="KW-1185">Reference proteome</keyword>
<dbReference type="Proteomes" id="UP000198888">
    <property type="component" value="Unassembled WGS sequence"/>
</dbReference>
<keyword evidence="3" id="KW-0050">Antiport</keyword>
<evidence type="ECO:0000256" key="10">
    <source>
        <dbReference type="SAM" id="Phobius"/>
    </source>
</evidence>
<feature type="transmembrane region" description="Helical" evidence="10">
    <location>
        <begin position="338"/>
        <end position="357"/>
    </location>
</feature>
<dbReference type="AlphaFoldDB" id="A0A1H6X4D7"/>
<gene>
    <name evidence="11" type="ORF">SAMN05444271_13417</name>
</gene>
<evidence type="ECO:0000256" key="6">
    <source>
        <dbReference type="ARBA" id="ARBA00022989"/>
    </source>
</evidence>
<dbReference type="OrthoDB" id="213143at2157"/>
<keyword evidence="6 10" id="KW-1133">Transmembrane helix</keyword>
<name>A0A1H6X4D7_9EURY</name>
<evidence type="ECO:0000256" key="7">
    <source>
        <dbReference type="ARBA" id="ARBA00023065"/>
    </source>
</evidence>
<dbReference type="CDD" id="cd13137">
    <property type="entry name" value="MATE_NorM_like"/>
    <property type="match status" value="1"/>
</dbReference>
<keyword evidence="2" id="KW-0813">Transport</keyword>
<evidence type="ECO:0000256" key="2">
    <source>
        <dbReference type="ARBA" id="ARBA00022448"/>
    </source>
</evidence>
<reference evidence="11 12" key="1">
    <citation type="submission" date="2016-10" db="EMBL/GenBank/DDBJ databases">
        <authorList>
            <person name="de Groot N.N."/>
        </authorList>
    </citation>
    <scope>NUCLEOTIDE SEQUENCE [LARGE SCALE GENOMIC DNA]</scope>
    <source>
        <strain evidence="11 12">DSM 22187</strain>
    </source>
</reference>
<feature type="transmembrane region" description="Helical" evidence="10">
    <location>
        <begin position="112"/>
        <end position="137"/>
    </location>
</feature>
<keyword evidence="8 10" id="KW-0472">Membrane</keyword>
<feature type="transmembrane region" description="Helical" evidence="10">
    <location>
        <begin position="369"/>
        <end position="394"/>
    </location>
</feature>
<feature type="transmembrane region" description="Helical" evidence="10">
    <location>
        <begin position="183"/>
        <end position="204"/>
    </location>
</feature>
<dbReference type="GO" id="GO:0015297">
    <property type="term" value="F:antiporter activity"/>
    <property type="evidence" value="ECO:0007669"/>
    <property type="project" value="UniProtKB-KW"/>
</dbReference>
<dbReference type="NCBIfam" id="TIGR00797">
    <property type="entry name" value="matE"/>
    <property type="match status" value="1"/>
</dbReference>
<dbReference type="InterPro" id="IPR002528">
    <property type="entry name" value="MATE_fam"/>
</dbReference>
<dbReference type="EMBL" id="FNYR01000034">
    <property type="protein sequence ID" value="SEJ24021.1"/>
    <property type="molecule type" value="Genomic_DNA"/>
</dbReference>
<evidence type="ECO:0000256" key="9">
    <source>
        <dbReference type="ARBA" id="ARBA00031636"/>
    </source>
</evidence>
<evidence type="ECO:0000256" key="3">
    <source>
        <dbReference type="ARBA" id="ARBA00022449"/>
    </source>
</evidence>
<dbReference type="PANTHER" id="PTHR43298">
    <property type="entry name" value="MULTIDRUG RESISTANCE PROTEIN NORM-RELATED"/>
    <property type="match status" value="1"/>
</dbReference>
<evidence type="ECO:0000256" key="4">
    <source>
        <dbReference type="ARBA" id="ARBA00022475"/>
    </source>
</evidence>